<dbReference type="InterPro" id="IPR001633">
    <property type="entry name" value="EAL_dom"/>
</dbReference>
<dbReference type="SUPFAM" id="SSF141868">
    <property type="entry name" value="EAL domain-like"/>
    <property type="match status" value="1"/>
</dbReference>
<dbReference type="CDD" id="cd01949">
    <property type="entry name" value="GGDEF"/>
    <property type="match status" value="1"/>
</dbReference>
<dbReference type="PANTHER" id="PTHR44757:SF4">
    <property type="entry name" value="DIGUANYLATE CYCLASE DGCE-RELATED"/>
    <property type="match status" value="1"/>
</dbReference>
<accession>A0ABT9S6G2</accession>
<dbReference type="EMBL" id="JAUSRO010000004">
    <property type="protein sequence ID" value="MDP9899341.1"/>
    <property type="molecule type" value="Genomic_DNA"/>
</dbReference>
<dbReference type="SUPFAM" id="SSF55073">
    <property type="entry name" value="Nucleotide cyclase"/>
    <property type="match status" value="1"/>
</dbReference>
<evidence type="ECO:0000313" key="6">
    <source>
        <dbReference type="Proteomes" id="UP001226867"/>
    </source>
</evidence>
<dbReference type="InterPro" id="IPR001610">
    <property type="entry name" value="PAC"/>
</dbReference>
<comment type="caution">
    <text evidence="5">The sequence shown here is derived from an EMBL/GenBank/DDBJ whole genome shotgun (WGS) entry which is preliminary data.</text>
</comment>
<organism evidence="5 6">
    <name type="scientific">Variovorax ginsengisoli</name>
    <dbReference type="NCBI Taxonomy" id="363844"/>
    <lineage>
        <taxon>Bacteria</taxon>
        <taxon>Pseudomonadati</taxon>
        <taxon>Pseudomonadota</taxon>
        <taxon>Betaproteobacteria</taxon>
        <taxon>Burkholderiales</taxon>
        <taxon>Comamonadaceae</taxon>
        <taxon>Variovorax</taxon>
    </lineage>
</organism>
<dbReference type="InterPro" id="IPR052155">
    <property type="entry name" value="Biofilm_reg_signaling"/>
</dbReference>
<evidence type="ECO:0000259" key="2">
    <source>
        <dbReference type="PROSITE" id="PS50113"/>
    </source>
</evidence>
<dbReference type="InterPro" id="IPR000700">
    <property type="entry name" value="PAS-assoc_C"/>
</dbReference>
<dbReference type="CDD" id="cd01948">
    <property type="entry name" value="EAL"/>
    <property type="match status" value="1"/>
</dbReference>
<feature type="domain" description="GGDEF" evidence="4">
    <location>
        <begin position="263"/>
        <end position="396"/>
    </location>
</feature>
<dbReference type="Proteomes" id="UP001226867">
    <property type="component" value="Unassembled WGS sequence"/>
</dbReference>
<gene>
    <name evidence="5" type="ORF">J2W36_001586</name>
</gene>
<dbReference type="InterPro" id="IPR035965">
    <property type="entry name" value="PAS-like_dom_sf"/>
</dbReference>
<dbReference type="InterPro" id="IPR000160">
    <property type="entry name" value="GGDEF_dom"/>
</dbReference>
<dbReference type="Pfam" id="PF00990">
    <property type="entry name" value="GGDEF"/>
    <property type="match status" value="1"/>
</dbReference>
<reference evidence="5 6" key="1">
    <citation type="submission" date="2023-07" db="EMBL/GenBank/DDBJ databases">
        <title>Sorghum-associated microbial communities from plants grown in Nebraska, USA.</title>
        <authorList>
            <person name="Schachtman D."/>
        </authorList>
    </citation>
    <scope>NUCLEOTIDE SEQUENCE [LARGE SCALE GENOMIC DNA]</scope>
    <source>
        <strain evidence="5 6">DS1607</strain>
    </source>
</reference>
<dbReference type="InterPro" id="IPR013767">
    <property type="entry name" value="PAS_fold"/>
</dbReference>
<dbReference type="InterPro" id="IPR035919">
    <property type="entry name" value="EAL_sf"/>
</dbReference>
<dbReference type="SMART" id="SM00091">
    <property type="entry name" value="PAS"/>
    <property type="match status" value="1"/>
</dbReference>
<dbReference type="Gene3D" id="3.30.450.20">
    <property type="entry name" value="PAS domain"/>
    <property type="match status" value="1"/>
</dbReference>
<dbReference type="PROSITE" id="PS50112">
    <property type="entry name" value="PAS"/>
    <property type="match status" value="1"/>
</dbReference>
<evidence type="ECO:0000259" key="4">
    <source>
        <dbReference type="PROSITE" id="PS50887"/>
    </source>
</evidence>
<keyword evidence="6" id="KW-1185">Reference proteome</keyword>
<dbReference type="InterPro" id="IPR029787">
    <property type="entry name" value="Nucleotide_cyclase"/>
</dbReference>
<dbReference type="SMART" id="SM00086">
    <property type="entry name" value="PAC"/>
    <property type="match status" value="2"/>
</dbReference>
<feature type="domain" description="PAC" evidence="2">
    <location>
        <begin position="178"/>
        <end position="230"/>
    </location>
</feature>
<dbReference type="PANTHER" id="PTHR44757">
    <property type="entry name" value="DIGUANYLATE CYCLASE DGCP"/>
    <property type="match status" value="1"/>
</dbReference>
<dbReference type="InterPro" id="IPR000014">
    <property type="entry name" value="PAS"/>
</dbReference>
<dbReference type="Gene3D" id="3.30.70.270">
    <property type="match status" value="1"/>
</dbReference>
<dbReference type="PROSITE" id="PS50883">
    <property type="entry name" value="EAL"/>
    <property type="match status" value="1"/>
</dbReference>
<name>A0ABT9S6G2_9BURK</name>
<evidence type="ECO:0000313" key="5">
    <source>
        <dbReference type="EMBL" id="MDP9899341.1"/>
    </source>
</evidence>
<dbReference type="CDD" id="cd00130">
    <property type="entry name" value="PAS"/>
    <property type="match status" value="1"/>
</dbReference>
<dbReference type="InterPro" id="IPR043128">
    <property type="entry name" value="Rev_trsase/Diguanyl_cyclase"/>
</dbReference>
<proteinExistence type="predicted"/>
<dbReference type="Pfam" id="PF00563">
    <property type="entry name" value="EAL"/>
    <property type="match status" value="1"/>
</dbReference>
<dbReference type="NCBIfam" id="TIGR00254">
    <property type="entry name" value="GGDEF"/>
    <property type="match status" value="1"/>
</dbReference>
<dbReference type="SUPFAM" id="SSF55785">
    <property type="entry name" value="PYP-like sensor domain (PAS domain)"/>
    <property type="match status" value="1"/>
</dbReference>
<dbReference type="PROSITE" id="PS50113">
    <property type="entry name" value="PAC"/>
    <property type="match status" value="1"/>
</dbReference>
<feature type="domain" description="EAL" evidence="3">
    <location>
        <begin position="407"/>
        <end position="658"/>
    </location>
</feature>
<sequence>MKWQQLLAPASRILYETHFVPRLEAQGAVSEISLDLTRQDGTRFPILASALRRAGGAGVVIVSITVFDATETRRFEKVLRAARRDAEDAAEALILSHKALRAEHERLRVLLRSIADAVMTTDDQGRITTFNPSAETVTGLSAAQALGAPVDSIGRVFEAQSRRLIDLRVLQREGQSQSFSDFLLVRADGTERYIEGTAAPLRDEANGGEGGVYVWRDVTQRRADAAERQFEATHDPLTRLLNRREFERLINFELSRASGTPDKPHLLLHIGLDQFKIVNDTAGATAGDALLLEIADLLRQSLRQGDMLARLGSDEFGVLLPRCPVGAGTTLADNLRQRIEEFRFCHGESSHMLTASIGLAVLPEGKGSADGALASAGMACQAAKEAGRNRVHTVHAGDAEIQRRREEMGWVARIRGDLNEDRFELFFQSIVRVDGTLDGPPHGELLLRLRDDEGRLVPPGAFISAAERYHQMGHIDRWVVLNAFSWLDRHAGVQVSINLSGQSFGDADFLTYVVEQMAGRALDPARVCFEITETAAIADLPAALRFIACLRQRGCLFSLDDFGAGLSSFGYLRSLPVDFVKIDGSFVKTMGQDPVNREIVESIHRVAKLCGLKTVAEWVEDAAILAALRQIGVDYAQGWGVGKPVPLSEVDVRRPARGDAAGRDLPDCLGSHSG</sequence>
<evidence type="ECO:0000259" key="1">
    <source>
        <dbReference type="PROSITE" id="PS50112"/>
    </source>
</evidence>
<dbReference type="Pfam" id="PF00989">
    <property type="entry name" value="PAS"/>
    <property type="match status" value="1"/>
</dbReference>
<dbReference type="NCBIfam" id="TIGR00229">
    <property type="entry name" value="sensory_box"/>
    <property type="match status" value="1"/>
</dbReference>
<feature type="domain" description="PAS" evidence="1">
    <location>
        <begin position="103"/>
        <end position="147"/>
    </location>
</feature>
<evidence type="ECO:0000259" key="3">
    <source>
        <dbReference type="PROSITE" id="PS50883"/>
    </source>
</evidence>
<dbReference type="SMART" id="SM00267">
    <property type="entry name" value="GGDEF"/>
    <property type="match status" value="1"/>
</dbReference>
<protein>
    <submittedName>
        <fullName evidence="5">Diguanylate cyclase (GGDEF)-like protein/PAS domain S-box-containing protein</fullName>
    </submittedName>
</protein>
<dbReference type="Gene3D" id="3.20.20.450">
    <property type="entry name" value="EAL domain"/>
    <property type="match status" value="1"/>
</dbReference>
<dbReference type="PROSITE" id="PS50887">
    <property type="entry name" value="GGDEF"/>
    <property type="match status" value="1"/>
</dbReference>
<dbReference type="SMART" id="SM00052">
    <property type="entry name" value="EAL"/>
    <property type="match status" value="1"/>
</dbReference>